<sequence>MDDLFAAFRSPTQLGEGAVWLPGLAEKSATALLENILHIAARAPFRRFLTPGGRSMSVEMTSCGACGWYSDRRGYRYVRTDPQTGRPWPDMPPLFCQLAQDAAGRAGFKGFDPTSCLINRYGPGAKMGLHQDQDEDCPQAPIVSVSLGVPARFAFGGLKRNDPVRQVDLLHGDVVVWGGASRFAWHGVSPVRETFHPQTEAMRYNLTFRAINPACFQP</sequence>
<keyword evidence="4 6" id="KW-0408">Iron</keyword>
<dbReference type="PATRIC" id="fig|1088869.3.peg.479"/>
<dbReference type="GO" id="GO:0008198">
    <property type="term" value="F:ferrous iron binding"/>
    <property type="evidence" value="ECO:0007669"/>
    <property type="project" value="TreeGrafter"/>
</dbReference>
<dbReference type="STRING" id="1088869.GMO_04710"/>
<dbReference type="Pfam" id="PF13532">
    <property type="entry name" value="2OG-FeII_Oxy_2"/>
    <property type="match status" value="1"/>
</dbReference>
<comment type="cofactor">
    <cofactor evidence="6">
        <name>Fe(2+)</name>
        <dbReference type="ChEBI" id="CHEBI:29033"/>
    </cofactor>
    <text evidence="6">Binds 1 Fe(2+) ion per subunit.</text>
</comment>
<feature type="binding site" evidence="5">
    <location>
        <begin position="75"/>
        <end position="77"/>
    </location>
    <ligand>
        <name>substrate</name>
    </ligand>
</feature>
<dbReference type="InterPro" id="IPR005123">
    <property type="entry name" value="Oxoglu/Fe-dep_dioxygenase_dom"/>
</dbReference>
<feature type="binding site" evidence="5">
    <location>
        <position position="160"/>
    </location>
    <ligand>
        <name>substrate</name>
    </ligand>
</feature>
<dbReference type="InterPro" id="IPR037151">
    <property type="entry name" value="AlkB-like_sf"/>
</dbReference>
<evidence type="ECO:0000313" key="8">
    <source>
        <dbReference type="EMBL" id="EHH69164.1"/>
    </source>
</evidence>
<organism evidence="8 9">
    <name type="scientific">Gluconobacter morbifer G707</name>
    <dbReference type="NCBI Taxonomy" id="1088869"/>
    <lineage>
        <taxon>Bacteria</taxon>
        <taxon>Pseudomonadati</taxon>
        <taxon>Pseudomonadota</taxon>
        <taxon>Alphaproteobacteria</taxon>
        <taxon>Acetobacterales</taxon>
        <taxon>Acetobacteraceae</taxon>
        <taxon>Gluconobacter</taxon>
    </lineage>
</organism>
<keyword evidence="3" id="KW-0560">Oxidoreductase</keyword>
<dbReference type="RefSeq" id="WP_008850621.1">
    <property type="nucleotide sequence ID" value="NZ_AGQV01000001.1"/>
</dbReference>
<dbReference type="GO" id="GO:0035516">
    <property type="term" value="F:broad specificity oxidative DNA demethylase activity"/>
    <property type="evidence" value="ECO:0007669"/>
    <property type="project" value="TreeGrafter"/>
</dbReference>
<feature type="binding site" evidence="6">
    <location>
        <position position="132"/>
    </location>
    <ligand>
        <name>Fe cation</name>
        <dbReference type="ChEBI" id="CHEBI:24875"/>
        <note>catalytic</note>
    </ligand>
</feature>
<feature type="binding site" evidence="5">
    <location>
        <position position="68"/>
    </location>
    <ligand>
        <name>substrate</name>
    </ligand>
</feature>
<evidence type="ECO:0000256" key="6">
    <source>
        <dbReference type="PIRSR" id="PIRSR604574-2"/>
    </source>
</evidence>
<dbReference type="SUPFAM" id="SSF51197">
    <property type="entry name" value="Clavaminate synthase-like"/>
    <property type="match status" value="1"/>
</dbReference>
<evidence type="ECO:0000256" key="5">
    <source>
        <dbReference type="PIRSR" id="PIRSR604574-1"/>
    </source>
</evidence>
<evidence type="ECO:0000256" key="2">
    <source>
        <dbReference type="ARBA" id="ARBA00022964"/>
    </source>
</evidence>
<dbReference type="OrthoDB" id="9796932at2"/>
<dbReference type="GO" id="GO:0005737">
    <property type="term" value="C:cytoplasm"/>
    <property type="evidence" value="ECO:0007669"/>
    <property type="project" value="TreeGrafter"/>
</dbReference>
<proteinExistence type="predicted"/>
<reference evidence="8 9" key="1">
    <citation type="submission" date="2011-10" db="EMBL/GenBank/DDBJ databases">
        <title>Genome sequence of Gluconobacter morbifer G707, isolated from Drosophila gut.</title>
        <authorList>
            <person name="Lee W.-J."/>
            <person name="Kim E.-K."/>
        </authorList>
    </citation>
    <scope>NUCLEOTIDE SEQUENCE [LARGE SCALE GENOMIC DNA]</scope>
    <source>
        <strain evidence="8 9">G707</strain>
    </source>
</reference>
<evidence type="ECO:0000259" key="7">
    <source>
        <dbReference type="PROSITE" id="PS51471"/>
    </source>
</evidence>
<dbReference type="NCBIfam" id="NF011930">
    <property type="entry name" value="PRK15401.1"/>
    <property type="match status" value="1"/>
</dbReference>
<dbReference type="InterPro" id="IPR004574">
    <property type="entry name" value="Alkb"/>
</dbReference>
<evidence type="ECO:0000256" key="3">
    <source>
        <dbReference type="ARBA" id="ARBA00023002"/>
    </source>
</evidence>
<keyword evidence="2" id="KW-0223">Dioxygenase</keyword>
<protein>
    <submittedName>
        <fullName evidence="8">Alkylated DNA repair protein AlkB</fullName>
    </submittedName>
</protein>
<keyword evidence="1 6" id="KW-0479">Metal-binding</keyword>
<accession>G6XG56</accession>
<gene>
    <name evidence="8" type="ORF">GMO_04710</name>
</gene>
<feature type="binding site" evidence="5">
    <location>
        <position position="134"/>
    </location>
    <ligand>
        <name>substrate</name>
    </ligand>
</feature>
<feature type="binding site" evidence="6">
    <location>
        <position position="186"/>
    </location>
    <ligand>
        <name>Fe cation</name>
        <dbReference type="ChEBI" id="CHEBI:24875"/>
        <note>catalytic</note>
    </ligand>
</feature>
<feature type="binding site" evidence="5">
    <location>
        <begin position="119"/>
        <end position="121"/>
    </location>
    <ligand>
        <name>2-oxoglutarate</name>
        <dbReference type="ChEBI" id="CHEBI:16810"/>
    </ligand>
</feature>
<comment type="caution">
    <text evidence="8">The sequence shown here is derived from an EMBL/GenBank/DDBJ whole genome shotgun (WGS) entry which is preliminary data.</text>
</comment>
<dbReference type="Gene3D" id="2.60.120.590">
    <property type="entry name" value="Alpha-ketoglutarate-dependent dioxygenase AlkB-like"/>
    <property type="match status" value="1"/>
</dbReference>
<dbReference type="Proteomes" id="UP000004949">
    <property type="component" value="Unassembled WGS sequence"/>
</dbReference>
<feature type="domain" description="Fe2OG dioxygenase" evidence="7">
    <location>
        <begin position="112"/>
        <end position="212"/>
    </location>
</feature>
<dbReference type="PANTHER" id="PTHR16557:SF2">
    <property type="entry name" value="NUCLEIC ACID DIOXYGENASE ALKBH1"/>
    <property type="match status" value="1"/>
</dbReference>
<feature type="binding site" evidence="5">
    <location>
        <begin position="203"/>
        <end position="209"/>
    </location>
    <ligand>
        <name>2-oxoglutarate</name>
        <dbReference type="ChEBI" id="CHEBI:16810"/>
    </ligand>
</feature>
<dbReference type="AlphaFoldDB" id="G6XG56"/>
<dbReference type="PROSITE" id="PS51471">
    <property type="entry name" value="FE2OG_OXY"/>
    <property type="match status" value="1"/>
</dbReference>
<dbReference type="PANTHER" id="PTHR16557">
    <property type="entry name" value="ALKYLATED DNA REPAIR PROTEIN ALKB-RELATED"/>
    <property type="match status" value="1"/>
</dbReference>
<evidence type="ECO:0000256" key="1">
    <source>
        <dbReference type="ARBA" id="ARBA00022723"/>
    </source>
</evidence>
<dbReference type="GO" id="GO:0035513">
    <property type="term" value="P:oxidative RNA demethylation"/>
    <property type="evidence" value="ECO:0007669"/>
    <property type="project" value="TreeGrafter"/>
</dbReference>
<dbReference type="EMBL" id="AGQV01000001">
    <property type="protein sequence ID" value="EHH69164.1"/>
    <property type="molecule type" value="Genomic_DNA"/>
</dbReference>
<feature type="binding site" evidence="6">
    <location>
        <position position="130"/>
    </location>
    <ligand>
        <name>Fe cation</name>
        <dbReference type="ChEBI" id="CHEBI:24875"/>
        <note>catalytic</note>
    </ligand>
</feature>
<keyword evidence="9" id="KW-1185">Reference proteome</keyword>
<evidence type="ECO:0000256" key="4">
    <source>
        <dbReference type="ARBA" id="ARBA00023004"/>
    </source>
</evidence>
<dbReference type="eggNOG" id="COG3145">
    <property type="taxonomic scope" value="Bacteria"/>
</dbReference>
<dbReference type="InterPro" id="IPR027450">
    <property type="entry name" value="AlkB-like"/>
</dbReference>
<dbReference type="GO" id="GO:0035515">
    <property type="term" value="F:oxidative RNA demethylase activity"/>
    <property type="evidence" value="ECO:0007669"/>
    <property type="project" value="TreeGrafter"/>
</dbReference>
<name>G6XG56_9PROT</name>
<evidence type="ECO:0000313" key="9">
    <source>
        <dbReference type="Proteomes" id="UP000004949"/>
    </source>
</evidence>